<name>A0A0G4J3P7_PLABS</name>
<proteinExistence type="predicted"/>
<accession>A0A0G4J3P7</accession>
<protein>
    <submittedName>
        <fullName evidence="1">Uncharacterized protein</fullName>
    </submittedName>
</protein>
<evidence type="ECO:0000313" key="2">
    <source>
        <dbReference type="Proteomes" id="UP000039324"/>
    </source>
</evidence>
<gene>
    <name evidence="1" type="ORF">PBRA_002435</name>
</gene>
<evidence type="ECO:0000313" key="1">
    <source>
        <dbReference type="EMBL" id="CEP02170.1"/>
    </source>
</evidence>
<organism evidence="1 2">
    <name type="scientific">Plasmodiophora brassicae</name>
    <name type="common">Clubroot disease agent</name>
    <dbReference type="NCBI Taxonomy" id="37360"/>
    <lineage>
        <taxon>Eukaryota</taxon>
        <taxon>Sar</taxon>
        <taxon>Rhizaria</taxon>
        <taxon>Endomyxa</taxon>
        <taxon>Phytomyxea</taxon>
        <taxon>Plasmodiophorida</taxon>
        <taxon>Plasmodiophoridae</taxon>
        <taxon>Plasmodiophora</taxon>
    </lineage>
</organism>
<dbReference type="Proteomes" id="UP000039324">
    <property type="component" value="Unassembled WGS sequence"/>
</dbReference>
<keyword evidence="2" id="KW-1185">Reference proteome</keyword>
<sequence length="110" mass="11966">MTQEIRSPCGSCVCIDRQNISDIKPAAHKSVVTDDCHQMKIMVAQTTPISHAANRTVNPLWTNRNRLKTVPSRATDFVTAKYAFSRTVSSPASQCPAIHVKEAGPGNNST</sequence>
<dbReference type="AlphaFoldDB" id="A0A0G4J3P7"/>
<dbReference type="EMBL" id="CDSF01000122">
    <property type="protein sequence ID" value="CEP02170.1"/>
    <property type="molecule type" value="Genomic_DNA"/>
</dbReference>
<reference evidence="1 2" key="1">
    <citation type="submission" date="2015-02" db="EMBL/GenBank/DDBJ databases">
        <authorList>
            <person name="Chooi Y.-H."/>
        </authorList>
    </citation>
    <scope>NUCLEOTIDE SEQUENCE [LARGE SCALE GENOMIC DNA]</scope>
    <source>
        <strain evidence="1">E3</strain>
    </source>
</reference>